<feature type="active site" evidence="14">
    <location>
        <position position="111"/>
    </location>
</feature>
<evidence type="ECO:0000256" key="5">
    <source>
        <dbReference type="ARBA" id="ARBA00022832"/>
    </source>
</evidence>
<dbReference type="EMBL" id="JAVBVO010000003">
    <property type="protein sequence ID" value="MDZ5758239.1"/>
    <property type="molecule type" value="Genomic_DNA"/>
</dbReference>
<evidence type="ECO:0000256" key="11">
    <source>
        <dbReference type="ARBA" id="ARBA00052407"/>
    </source>
</evidence>
<comment type="caution">
    <text evidence="17">The sequence shown here is derived from an EMBL/GenBank/DDBJ whole genome shotgun (WGS) entry which is preliminary data.</text>
</comment>
<dbReference type="SUPFAM" id="SSF53901">
    <property type="entry name" value="Thiolase-like"/>
    <property type="match status" value="1"/>
</dbReference>
<keyword evidence="5 14" id="KW-0276">Fatty acid metabolism</keyword>
<evidence type="ECO:0000313" key="17">
    <source>
        <dbReference type="EMBL" id="MDZ5758239.1"/>
    </source>
</evidence>
<dbReference type="GO" id="GO:0006633">
    <property type="term" value="P:fatty acid biosynthetic process"/>
    <property type="evidence" value="ECO:0007669"/>
    <property type="project" value="UniProtKB-UniRule"/>
</dbReference>
<comment type="subcellular location">
    <subcellularLocation>
        <location evidence="14">Cytoplasm</location>
    </subcellularLocation>
</comment>
<dbReference type="NCBIfam" id="TIGR00747">
    <property type="entry name" value="fabH"/>
    <property type="match status" value="1"/>
</dbReference>
<dbReference type="EC" id="2.3.1.180" evidence="14"/>
<dbReference type="FunFam" id="3.40.47.10:FF:000004">
    <property type="entry name" value="3-oxoacyl-[acyl-carrier-protein] synthase 3"/>
    <property type="match status" value="1"/>
</dbReference>
<dbReference type="AlphaFoldDB" id="A0AAW9JUG5"/>
<evidence type="ECO:0000256" key="14">
    <source>
        <dbReference type="HAMAP-Rule" id="MF_01815"/>
    </source>
</evidence>
<comment type="pathway">
    <text evidence="1 14">Lipid metabolism; fatty acid biosynthesis.</text>
</comment>
<dbReference type="NCBIfam" id="NF006829">
    <property type="entry name" value="PRK09352.1"/>
    <property type="match status" value="1"/>
</dbReference>
<evidence type="ECO:0000256" key="9">
    <source>
        <dbReference type="ARBA" id="ARBA00023315"/>
    </source>
</evidence>
<sequence>MGTKIVSTGSYVPKKQVSNEMLESFMETNDEWIKTRTGIHHRHLAEGENTSVLCGKAAKAMLDKADVEASEIDLIIVATMTPDYLSPSTACLVQEYIGANKAMAFDLNAACSGFVYALSVAEKMMASGKFHYALVIGGEVMSKVIDWTDRSTAVLFGDGAGGVLLEANSEKNTFIAEDLHADGGRALSLTAGSMAVNNPYHKTEETNGYYLKMDGRGIFDFAIRSVPKSVRQVVGNAGLELEDIDYILPHQANYRIVEAIAKKLKLPMTKFKTNMAEYGNTSGASIGILLDELVSNNELVLGSNEKVILTGFGGGLTWGSILIEL</sequence>
<dbReference type="GO" id="GO:0005737">
    <property type="term" value="C:cytoplasm"/>
    <property type="evidence" value="ECO:0007669"/>
    <property type="project" value="UniProtKB-SubCell"/>
</dbReference>
<dbReference type="Proteomes" id="UP001290462">
    <property type="component" value="Unassembled WGS sequence"/>
</dbReference>
<comment type="similarity">
    <text evidence="2 14">Belongs to the thiolase-like superfamily. FabH family.</text>
</comment>
<evidence type="ECO:0000256" key="4">
    <source>
        <dbReference type="ARBA" id="ARBA00022679"/>
    </source>
</evidence>
<organism evidence="17 18">
    <name type="scientific">Carnobacterium maltaromaticum</name>
    <name type="common">Carnobacterium piscicola</name>
    <dbReference type="NCBI Taxonomy" id="2751"/>
    <lineage>
        <taxon>Bacteria</taxon>
        <taxon>Bacillati</taxon>
        <taxon>Bacillota</taxon>
        <taxon>Bacilli</taxon>
        <taxon>Lactobacillales</taxon>
        <taxon>Carnobacteriaceae</taxon>
        <taxon>Carnobacterium</taxon>
    </lineage>
</organism>
<evidence type="ECO:0000256" key="13">
    <source>
        <dbReference type="ARBA" id="ARBA00052985"/>
    </source>
</evidence>
<feature type="active site" evidence="14">
    <location>
        <position position="250"/>
    </location>
</feature>
<comment type="catalytic activity">
    <reaction evidence="13">
        <text>3-methylbutanoyl-CoA + malonyl-[ACP] + H(+) = 5-methyl-3-oxohexanoyl-[ACP] + CO2 + CoA</text>
        <dbReference type="Rhea" id="RHEA:42272"/>
        <dbReference type="Rhea" id="RHEA-COMP:9623"/>
        <dbReference type="Rhea" id="RHEA-COMP:9941"/>
        <dbReference type="ChEBI" id="CHEBI:15378"/>
        <dbReference type="ChEBI" id="CHEBI:16526"/>
        <dbReference type="ChEBI" id="CHEBI:57287"/>
        <dbReference type="ChEBI" id="CHEBI:57345"/>
        <dbReference type="ChEBI" id="CHEBI:78449"/>
        <dbReference type="ChEBI" id="CHEBI:78822"/>
        <dbReference type="EC" id="2.3.1.300"/>
    </reaction>
    <physiologicalReaction direction="left-to-right" evidence="13">
        <dbReference type="Rhea" id="RHEA:42273"/>
    </physiologicalReaction>
</comment>
<dbReference type="RefSeq" id="WP_322808715.1">
    <property type="nucleotide sequence ID" value="NZ_JAVBVO010000003.1"/>
</dbReference>
<keyword evidence="7 14" id="KW-0275">Fatty acid biosynthesis</keyword>
<comment type="catalytic activity">
    <reaction evidence="12">
        <text>2-methylpropanoyl-CoA + malonyl-[ACP] + H(+) = 4-methyl-3-oxopentanoyl-[ACP] + CO2 + CoA</text>
        <dbReference type="Rhea" id="RHEA:42268"/>
        <dbReference type="Rhea" id="RHEA-COMP:9623"/>
        <dbReference type="Rhea" id="RHEA-COMP:9940"/>
        <dbReference type="ChEBI" id="CHEBI:15378"/>
        <dbReference type="ChEBI" id="CHEBI:16526"/>
        <dbReference type="ChEBI" id="CHEBI:57287"/>
        <dbReference type="ChEBI" id="CHEBI:57338"/>
        <dbReference type="ChEBI" id="CHEBI:78449"/>
        <dbReference type="ChEBI" id="CHEBI:78820"/>
        <dbReference type="EC" id="2.3.1.300"/>
    </reaction>
    <physiologicalReaction direction="left-to-right" evidence="12">
        <dbReference type="Rhea" id="RHEA:42269"/>
    </physiologicalReaction>
</comment>
<feature type="domain" description="Beta-ketoacyl-[acyl-carrier-protein] synthase III C-terminal" evidence="15">
    <location>
        <begin position="236"/>
        <end position="324"/>
    </location>
</feature>
<keyword evidence="6 14" id="KW-0443">Lipid metabolism</keyword>
<dbReference type="Pfam" id="PF08545">
    <property type="entry name" value="ACP_syn_III"/>
    <property type="match status" value="1"/>
</dbReference>
<evidence type="ECO:0000259" key="15">
    <source>
        <dbReference type="Pfam" id="PF08541"/>
    </source>
</evidence>
<feature type="domain" description="Beta-ketoacyl-[acyl-carrier-protein] synthase III N-terminal" evidence="16">
    <location>
        <begin position="105"/>
        <end position="183"/>
    </location>
</feature>
<evidence type="ECO:0000313" key="18">
    <source>
        <dbReference type="Proteomes" id="UP001290462"/>
    </source>
</evidence>
<accession>A0AAW9JUG5</accession>
<name>A0AAW9JUG5_CARML</name>
<dbReference type="InterPro" id="IPR016039">
    <property type="entry name" value="Thiolase-like"/>
</dbReference>
<comment type="subunit">
    <text evidence="14">Homodimer.</text>
</comment>
<dbReference type="HAMAP" id="MF_01815">
    <property type="entry name" value="FabH"/>
    <property type="match status" value="1"/>
</dbReference>
<keyword evidence="3 14" id="KW-0444">Lipid biosynthesis</keyword>
<evidence type="ECO:0000256" key="7">
    <source>
        <dbReference type="ARBA" id="ARBA00023160"/>
    </source>
</evidence>
<feature type="region of interest" description="ACP-binding" evidence="14">
    <location>
        <begin position="251"/>
        <end position="255"/>
    </location>
</feature>
<evidence type="ECO:0000259" key="16">
    <source>
        <dbReference type="Pfam" id="PF08545"/>
    </source>
</evidence>
<dbReference type="GO" id="GO:0033818">
    <property type="term" value="F:beta-ketoacyl-acyl-carrier-protein synthase III activity"/>
    <property type="evidence" value="ECO:0007669"/>
    <property type="project" value="UniProtKB-UniRule"/>
</dbReference>
<evidence type="ECO:0000256" key="3">
    <source>
        <dbReference type="ARBA" id="ARBA00022516"/>
    </source>
</evidence>
<dbReference type="InterPro" id="IPR004655">
    <property type="entry name" value="FabH"/>
</dbReference>
<comment type="catalytic activity">
    <reaction evidence="11">
        <text>(2S)-2-methylbutanoyl-CoA + malonyl-[ACP] + H(+) = (4S)-4-methyl-3-oxohexanoyl-[ACP] + CO2 + CoA</text>
        <dbReference type="Rhea" id="RHEA:42276"/>
        <dbReference type="Rhea" id="RHEA-COMP:9623"/>
        <dbReference type="Rhea" id="RHEA-COMP:17148"/>
        <dbReference type="ChEBI" id="CHEBI:15378"/>
        <dbReference type="ChEBI" id="CHEBI:16526"/>
        <dbReference type="ChEBI" id="CHEBI:57287"/>
        <dbReference type="ChEBI" id="CHEBI:78449"/>
        <dbReference type="ChEBI" id="CHEBI:88166"/>
        <dbReference type="ChEBI" id="CHEBI:167462"/>
        <dbReference type="EC" id="2.3.1.300"/>
    </reaction>
    <physiologicalReaction direction="left-to-right" evidence="11">
        <dbReference type="Rhea" id="RHEA:42277"/>
    </physiologicalReaction>
</comment>
<dbReference type="PANTHER" id="PTHR43091:SF1">
    <property type="entry name" value="BETA-KETOACYL-[ACYL-CARRIER-PROTEIN] SYNTHASE III, CHLOROPLASTIC"/>
    <property type="match status" value="1"/>
</dbReference>
<feature type="active site" evidence="14">
    <location>
        <position position="280"/>
    </location>
</feature>
<evidence type="ECO:0000256" key="1">
    <source>
        <dbReference type="ARBA" id="ARBA00005194"/>
    </source>
</evidence>
<evidence type="ECO:0000256" key="10">
    <source>
        <dbReference type="ARBA" id="ARBA00051096"/>
    </source>
</evidence>
<comment type="domain">
    <text evidence="14">The last Arg residue of the ACP-binding site is essential for the weak association between ACP/AcpP and FabH.</text>
</comment>
<reference evidence="17" key="1">
    <citation type="submission" date="2023-08" db="EMBL/GenBank/DDBJ databases">
        <title>Genomic characterization of piscicolin 126 produced by Carnobacterium maltaromaticum CM22 strain isolated from salmon (Salmo salar).</title>
        <authorList>
            <person name="Gonzalez-Gragera E."/>
            <person name="Garcia-Lopez J.D."/>
            <person name="Teso-Perez C."/>
            <person name="Gimenez-Hernandez I."/>
            <person name="Peralta-Sanchez J.M."/>
            <person name="Valdivia E."/>
            <person name="Montalban-Lopez M."/>
            <person name="Martin-Platero A.M."/>
            <person name="Banos A."/>
            <person name="Martinez-Bueno M."/>
        </authorList>
    </citation>
    <scope>NUCLEOTIDE SEQUENCE</scope>
    <source>
        <strain evidence="17">CM22</strain>
    </source>
</reference>
<comment type="function">
    <text evidence="14">Catalyzes the condensation reaction of fatty acid synthesis by the addition to an acyl acceptor of two carbons from malonyl-ACP. Catalyzes the first condensation reaction which initiates fatty acid synthesis and may therefore play a role in governing the total rate of fatty acid production. Possesses both acetoacetyl-ACP synthase and acetyl transacylase activities. Its substrate specificity determines the biosynthesis of branched-chain and/or straight-chain of fatty acids.</text>
</comment>
<dbReference type="GO" id="GO:0004315">
    <property type="term" value="F:3-oxoacyl-[acyl-carrier-protein] synthase activity"/>
    <property type="evidence" value="ECO:0007669"/>
    <property type="project" value="InterPro"/>
</dbReference>
<dbReference type="Pfam" id="PF08541">
    <property type="entry name" value="ACP_syn_III_C"/>
    <property type="match status" value="1"/>
</dbReference>
<proteinExistence type="inferred from homology"/>
<dbReference type="InterPro" id="IPR013751">
    <property type="entry name" value="ACP_syn_III_N"/>
</dbReference>
<keyword evidence="14" id="KW-0963">Cytoplasm</keyword>
<evidence type="ECO:0000256" key="12">
    <source>
        <dbReference type="ARBA" id="ARBA00052467"/>
    </source>
</evidence>
<protein>
    <recommendedName>
        <fullName evidence="14">Beta-ketoacyl-[acyl-carrier-protein] synthase III</fullName>
        <shortName evidence="14">Beta-ketoacyl-ACP synthase III</shortName>
        <shortName evidence="14">KAS III</shortName>
        <ecNumber evidence="14">2.3.1.180</ecNumber>
    </recommendedName>
    <alternativeName>
        <fullName evidence="14">3-oxoacyl-[acyl-carrier-protein] synthase 3</fullName>
    </alternativeName>
    <alternativeName>
        <fullName evidence="14">3-oxoacyl-[acyl-carrier-protein] synthase III</fullName>
    </alternativeName>
</protein>
<keyword evidence="9 14" id="KW-0012">Acyltransferase</keyword>
<dbReference type="InterPro" id="IPR013747">
    <property type="entry name" value="ACP_syn_III_C"/>
</dbReference>
<evidence type="ECO:0000256" key="6">
    <source>
        <dbReference type="ARBA" id="ARBA00023098"/>
    </source>
</evidence>
<evidence type="ECO:0000256" key="2">
    <source>
        <dbReference type="ARBA" id="ARBA00008642"/>
    </source>
</evidence>
<dbReference type="Gene3D" id="3.40.47.10">
    <property type="match status" value="1"/>
</dbReference>
<dbReference type="CDD" id="cd00830">
    <property type="entry name" value="KAS_III"/>
    <property type="match status" value="1"/>
</dbReference>
<dbReference type="PANTHER" id="PTHR43091">
    <property type="entry name" value="3-OXOACYL-[ACYL-CARRIER-PROTEIN] SYNTHASE"/>
    <property type="match status" value="1"/>
</dbReference>
<keyword evidence="8 14" id="KW-0511">Multifunctional enzyme</keyword>
<keyword evidence="4 14" id="KW-0808">Transferase</keyword>
<comment type="catalytic activity">
    <reaction evidence="10">
        <text>malonyl-[ACP] + acetyl-CoA + H(+) = 3-oxobutanoyl-[ACP] + CO2 + CoA</text>
        <dbReference type="Rhea" id="RHEA:12080"/>
        <dbReference type="Rhea" id="RHEA-COMP:9623"/>
        <dbReference type="Rhea" id="RHEA-COMP:9625"/>
        <dbReference type="ChEBI" id="CHEBI:15378"/>
        <dbReference type="ChEBI" id="CHEBI:16526"/>
        <dbReference type="ChEBI" id="CHEBI:57287"/>
        <dbReference type="ChEBI" id="CHEBI:57288"/>
        <dbReference type="ChEBI" id="CHEBI:78449"/>
        <dbReference type="ChEBI" id="CHEBI:78450"/>
        <dbReference type="EC" id="2.3.1.180"/>
    </reaction>
    <physiologicalReaction direction="left-to-right" evidence="10">
        <dbReference type="Rhea" id="RHEA:12081"/>
    </physiologicalReaction>
</comment>
<evidence type="ECO:0000256" key="8">
    <source>
        <dbReference type="ARBA" id="ARBA00023268"/>
    </source>
</evidence>
<gene>
    <name evidence="14" type="primary">fabH</name>
    <name evidence="17" type="ORF">RAK27_06150</name>
</gene>